<proteinExistence type="predicted"/>
<sequence>MNSNKRVILSWSGGKDSCLSLHRLLENGYEVVGLVTMVSEADDRNRSHGIRLNVIKQQAKAIDLPLVMVDAQNLNYEIRLEEALSALRKKHQADAVAFGSLYIEPERKWNEQVALSSELDPLFPVWIDKRHSLDLLNEWISLGYQAVVCRASDIYFDQSFAGRSLDQTFFNDICGFSDICPMGENGEYHTFVLDGPIFKQKVDIIQSNIVLNNGLWSLDIEKTRLIDKQQQKI</sequence>
<dbReference type="PANTHER" id="PTHR12196:SF2">
    <property type="entry name" value="DIPHTHINE--AMMONIA LIGASE"/>
    <property type="match status" value="1"/>
</dbReference>
<dbReference type="InterPro" id="IPR014729">
    <property type="entry name" value="Rossmann-like_a/b/a_fold"/>
</dbReference>
<evidence type="ECO:0000313" key="2">
    <source>
        <dbReference type="EMBL" id="MFC7394946.1"/>
    </source>
</evidence>
<dbReference type="Gene3D" id="3.40.50.620">
    <property type="entry name" value="HUPs"/>
    <property type="match status" value="1"/>
</dbReference>
<dbReference type="Gene3D" id="3.90.1490.10">
    <property type="entry name" value="putative n-type atp pyrophosphatase, domain 2"/>
    <property type="match status" value="1"/>
</dbReference>
<evidence type="ECO:0000313" key="3">
    <source>
        <dbReference type="Proteomes" id="UP001596505"/>
    </source>
</evidence>
<organism evidence="2 3">
    <name type="scientific">Scopulibacillus cellulosilyticus</name>
    <dbReference type="NCBI Taxonomy" id="2665665"/>
    <lineage>
        <taxon>Bacteria</taxon>
        <taxon>Bacillati</taxon>
        <taxon>Bacillota</taxon>
        <taxon>Bacilli</taxon>
        <taxon>Bacillales</taxon>
        <taxon>Sporolactobacillaceae</taxon>
        <taxon>Scopulibacillus</taxon>
    </lineage>
</organism>
<name>A0ABW2PZW4_9BACL</name>
<dbReference type="InterPro" id="IPR030662">
    <property type="entry name" value="DPH6/MJ0570"/>
</dbReference>
<dbReference type="InterPro" id="IPR002761">
    <property type="entry name" value="Diphthami_syn_dom"/>
</dbReference>
<dbReference type="PANTHER" id="PTHR12196">
    <property type="entry name" value="DOMAIN OF UNKNOWN FUNCTION 71 DUF71 -CONTAINING PROTEIN"/>
    <property type="match status" value="1"/>
</dbReference>
<gene>
    <name evidence="2" type="ORF">ACFQRG_18705</name>
</gene>
<feature type="domain" description="Diphthamide synthase" evidence="1">
    <location>
        <begin position="6"/>
        <end position="224"/>
    </location>
</feature>
<protein>
    <submittedName>
        <fullName evidence="2">Diphthine--ammonia ligase</fullName>
        <ecNumber evidence="2">6.3.1.14</ecNumber>
    </submittedName>
</protein>
<dbReference type="Pfam" id="PF01902">
    <property type="entry name" value="Diphthami_syn_2"/>
    <property type="match status" value="1"/>
</dbReference>
<dbReference type="Proteomes" id="UP001596505">
    <property type="component" value="Unassembled WGS sequence"/>
</dbReference>
<keyword evidence="2" id="KW-0436">Ligase</keyword>
<evidence type="ECO:0000259" key="1">
    <source>
        <dbReference type="Pfam" id="PF01902"/>
    </source>
</evidence>
<keyword evidence="3" id="KW-1185">Reference proteome</keyword>
<dbReference type="CDD" id="cd01994">
    <property type="entry name" value="AANH_PF0828-like"/>
    <property type="match status" value="1"/>
</dbReference>
<reference evidence="3" key="1">
    <citation type="journal article" date="2019" name="Int. J. Syst. Evol. Microbiol.">
        <title>The Global Catalogue of Microorganisms (GCM) 10K type strain sequencing project: providing services to taxonomists for standard genome sequencing and annotation.</title>
        <authorList>
            <consortium name="The Broad Institute Genomics Platform"/>
            <consortium name="The Broad Institute Genome Sequencing Center for Infectious Disease"/>
            <person name="Wu L."/>
            <person name="Ma J."/>
        </authorList>
    </citation>
    <scope>NUCLEOTIDE SEQUENCE [LARGE SCALE GENOMIC DNA]</scope>
    <source>
        <strain evidence="3">CGMCC 1.16305</strain>
    </source>
</reference>
<dbReference type="EMBL" id="JBHTCO010000041">
    <property type="protein sequence ID" value="MFC7394946.1"/>
    <property type="molecule type" value="Genomic_DNA"/>
</dbReference>
<dbReference type="EC" id="6.3.1.14" evidence="2"/>
<dbReference type="NCBIfam" id="TIGR00290">
    <property type="entry name" value="MJ0570_dom"/>
    <property type="match status" value="1"/>
</dbReference>
<comment type="caution">
    <text evidence="2">The sequence shown here is derived from an EMBL/GenBank/DDBJ whole genome shotgun (WGS) entry which is preliminary data.</text>
</comment>
<dbReference type="GO" id="GO:0017178">
    <property type="term" value="F:diphthine-ammonia ligase activity"/>
    <property type="evidence" value="ECO:0007669"/>
    <property type="project" value="UniProtKB-EC"/>
</dbReference>
<accession>A0ABW2PZW4</accession>
<dbReference type="SUPFAM" id="SSF52402">
    <property type="entry name" value="Adenine nucleotide alpha hydrolases-like"/>
    <property type="match status" value="1"/>
</dbReference>
<dbReference type="RefSeq" id="WP_380968945.1">
    <property type="nucleotide sequence ID" value="NZ_JBHTCO010000041.1"/>
</dbReference>